<name>A0A0J1BFW2_RHOIS</name>
<evidence type="ECO:0000256" key="1">
    <source>
        <dbReference type="SAM" id="Phobius"/>
    </source>
</evidence>
<dbReference type="EMBL" id="LECT01000018">
    <property type="protein sequence ID" value="KLU05431.1"/>
    <property type="molecule type" value="Genomic_DNA"/>
</dbReference>
<keyword evidence="3" id="KW-1185">Reference proteome</keyword>
<evidence type="ECO:0008006" key="4">
    <source>
        <dbReference type="Google" id="ProtNLM"/>
    </source>
</evidence>
<dbReference type="PATRIC" id="fig|595434.4.peg.2422"/>
<gene>
    <name evidence="2" type="ORF">RISK_002538</name>
</gene>
<dbReference type="Proteomes" id="UP000036367">
    <property type="component" value="Unassembled WGS sequence"/>
</dbReference>
<keyword evidence="1" id="KW-0812">Transmembrane</keyword>
<keyword evidence="1" id="KW-1133">Transmembrane helix</keyword>
<feature type="transmembrane region" description="Helical" evidence="1">
    <location>
        <begin position="83"/>
        <end position="102"/>
    </location>
</feature>
<dbReference type="RefSeq" id="WP_047814221.1">
    <property type="nucleotide sequence ID" value="NZ_LECT01000018.1"/>
</dbReference>
<evidence type="ECO:0000313" key="2">
    <source>
        <dbReference type="EMBL" id="KLU05431.1"/>
    </source>
</evidence>
<proteinExistence type="predicted"/>
<sequence length="162" mass="17341">MNLTTELKVAAITQGYAALACVTCWRYETTWDRDVGVTLSAIDLRGAGALIGGVVSIVCLKRIWSLVRNLLSRGAVVPSEHRIWGRLSSLVFLLPMLVGFSFNHGEIVDSSVLQMTTVTYGGGPAVISAALSALAVLAFQAVVELESLSFRICPSTADNDLR</sequence>
<keyword evidence="1" id="KW-0472">Membrane</keyword>
<dbReference type="OrthoDB" id="9837548at2"/>
<feature type="transmembrane region" description="Helical" evidence="1">
    <location>
        <begin position="122"/>
        <end position="143"/>
    </location>
</feature>
<comment type="caution">
    <text evidence="2">The sequence shown here is derived from an EMBL/GenBank/DDBJ whole genome shotgun (WGS) entry which is preliminary data.</text>
</comment>
<protein>
    <recommendedName>
        <fullName evidence="4">Transmembrane protein</fullName>
    </recommendedName>
</protein>
<dbReference type="AlphaFoldDB" id="A0A0J1BFW2"/>
<accession>A0A0J1BFW2</accession>
<reference evidence="2" key="1">
    <citation type="submission" date="2015-05" db="EMBL/GenBank/DDBJ databases">
        <title>Permanent draft genome of Rhodopirellula islandicus K833.</title>
        <authorList>
            <person name="Kizina J."/>
            <person name="Richter M."/>
            <person name="Glockner F.O."/>
            <person name="Harder J."/>
        </authorList>
    </citation>
    <scope>NUCLEOTIDE SEQUENCE [LARGE SCALE GENOMIC DNA]</scope>
    <source>
        <strain evidence="2">K833</strain>
    </source>
</reference>
<organism evidence="2 3">
    <name type="scientific">Rhodopirellula islandica</name>
    <dbReference type="NCBI Taxonomy" id="595434"/>
    <lineage>
        <taxon>Bacteria</taxon>
        <taxon>Pseudomonadati</taxon>
        <taxon>Planctomycetota</taxon>
        <taxon>Planctomycetia</taxon>
        <taxon>Pirellulales</taxon>
        <taxon>Pirellulaceae</taxon>
        <taxon>Rhodopirellula</taxon>
    </lineage>
</organism>
<feature type="transmembrane region" description="Helical" evidence="1">
    <location>
        <begin position="44"/>
        <end position="63"/>
    </location>
</feature>
<evidence type="ECO:0000313" key="3">
    <source>
        <dbReference type="Proteomes" id="UP000036367"/>
    </source>
</evidence>